<evidence type="ECO:0000256" key="7">
    <source>
        <dbReference type="ARBA" id="ARBA00022839"/>
    </source>
</evidence>
<evidence type="ECO:0000256" key="11">
    <source>
        <dbReference type="ARBA" id="ARBA00023235"/>
    </source>
</evidence>
<evidence type="ECO:0000256" key="14">
    <source>
        <dbReference type="ARBA" id="ARBA00048988"/>
    </source>
</evidence>
<proteinExistence type="inferred from homology"/>
<evidence type="ECO:0000256" key="1">
    <source>
        <dbReference type="ARBA" id="ARBA00009922"/>
    </source>
</evidence>
<dbReference type="Gene3D" id="1.10.486.10">
    <property type="entry name" value="PCRA, domain 4"/>
    <property type="match status" value="1"/>
</dbReference>
<dbReference type="PROSITE" id="PS51217">
    <property type="entry name" value="UVRD_HELICASE_CTER"/>
    <property type="match status" value="1"/>
</dbReference>
<dbReference type="Gene3D" id="3.40.50.300">
    <property type="entry name" value="P-loop containing nucleotide triphosphate hydrolases"/>
    <property type="match status" value="2"/>
</dbReference>
<dbReference type="InterPro" id="IPR003593">
    <property type="entry name" value="AAA+_ATPase"/>
</dbReference>
<dbReference type="InterPro" id="IPR000212">
    <property type="entry name" value="DNA_helicase_UvrD/REP"/>
</dbReference>
<dbReference type="PANTHER" id="PTHR11070">
    <property type="entry name" value="UVRD / RECB / PCRA DNA HELICASE FAMILY MEMBER"/>
    <property type="match status" value="1"/>
</dbReference>
<evidence type="ECO:0000313" key="19">
    <source>
        <dbReference type="EMBL" id="MBA8847823.1"/>
    </source>
</evidence>
<dbReference type="GO" id="GO:0004527">
    <property type="term" value="F:exonuclease activity"/>
    <property type="evidence" value="ECO:0007669"/>
    <property type="project" value="UniProtKB-KW"/>
</dbReference>
<evidence type="ECO:0000256" key="10">
    <source>
        <dbReference type="ARBA" id="ARBA00023204"/>
    </source>
</evidence>
<keyword evidence="5 15" id="KW-0378">Hydrolase</keyword>
<keyword evidence="7 19" id="KW-0269">Exonuclease</keyword>
<dbReference type="RefSeq" id="WP_182490654.1">
    <property type="nucleotide sequence ID" value="NZ_BAAAOV010000001.1"/>
</dbReference>
<evidence type="ECO:0000256" key="2">
    <source>
        <dbReference type="ARBA" id="ARBA00022722"/>
    </source>
</evidence>
<dbReference type="InterPro" id="IPR014016">
    <property type="entry name" value="UvrD-like_ATP-bd"/>
</dbReference>
<keyword evidence="6 15" id="KW-0347">Helicase</keyword>
<keyword evidence="4" id="KW-0227">DNA damage</keyword>
<dbReference type="InterPro" id="IPR014017">
    <property type="entry name" value="DNA_helicase_UvrD-like_C"/>
</dbReference>
<keyword evidence="9" id="KW-0238">DNA-binding</keyword>
<dbReference type="GO" id="GO:0005524">
    <property type="term" value="F:ATP binding"/>
    <property type="evidence" value="ECO:0007669"/>
    <property type="project" value="UniProtKB-UniRule"/>
</dbReference>
<dbReference type="GO" id="GO:0033202">
    <property type="term" value="C:DNA helicase complex"/>
    <property type="evidence" value="ECO:0007669"/>
    <property type="project" value="TreeGrafter"/>
</dbReference>
<accession>A0A839E9H3</accession>
<gene>
    <name evidence="19" type="ORF">FHX53_001415</name>
</gene>
<dbReference type="GO" id="GO:0000725">
    <property type="term" value="P:recombinational repair"/>
    <property type="evidence" value="ECO:0007669"/>
    <property type="project" value="TreeGrafter"/>
</dbReference>
<name>A0A839E9H3_9MICO</name>
<reference evidence="19 20" key="1">
    <citation type="submission" date="2020-07" db="EMBL/GenBank/DDBJ databases">
        <title>Sequencing the genomes of 1000 actinobacteria strains.</title>
        <authorList>
            <person name="Klenk H.-P."/>
        </authorList>
    </citation>
    <scope>NUCLEOTIDE SEQUENCE [LARGE SCALE GENOMIC DNA]</scope>
    <source>
        <strain evidence="19 20">DSM 19663</strain>
    </source>
</reference>
<feature type="region of interest" description="Disordered" evidence="16">
    <location>
        <begin position="724"/>
        <end position="744"/>
    </location>
</feature>
<evidence type="ECO:0000256" key="6">
    <source>
        <dbReference type="ARBA" id="ARBA00022806"/>
    </source>
</evidence>
<evidence type="ECO:0000256" key="3">
    <source>
        <dbReference type="ARBA" id="ARBA00022741"/>
    </source>
</evidence>
<dbReference type="InterPro" id="IPR038726">
    <property type="entry name" value="PDDEXK_AddAB-type"/>
</dbReference>
<evidence type="ECO:0000256" key="13">
    <source>
        <dbReference type="ARBA" id="ARBA00034808"/>
    </source>
</evidence>
<feature type="domain" description="UvrD-like helicase C-terminal" evidence="18">
    <location>
        <begin position="316"/>
        <end position="626"/>
    </location>
</feature>
<keyword evidence="3 15" id="KW-0547">Nucleotide-binding</keyword>
<evidence type="ECO:0000256" key="5">
    <source>
        <dbReference type="ARBA" id="ARBA00022801"/>
    </source>
</evidence>
<feature type="binding site" evidence="15">
    <location>
        <begin position="24"/>
        <end position="31"/>
    </location>
    <ligand>
        <name>ATP</name>
        <dbReference type="ChEBI" id="CHEBI:30616"/>
    </ligand>
</feature>
<comment type="catalytic activity">
    <reaction evidence="12">
        <text>Couples ATP hydrolysis with the unwinding of duplex DNA by translocating in the 3'-5' direction.</text>
        <dbReference type="EC" id="5.6.2.4"/>
    </reaction>
</comment>
<dbReference type="SMART" id="SM00382">
    <property type="entry name" value="AAA"/>
    <property type="match status" value="1"/>
</dbReference>
<organism evidence="19 20">
    <name type="scientific">Microcella alkalica</name>
    <dbReference type="NCBI Taxonomy" id="355930"/>
    <lineage>
        <taxon>Bacteria</taxon>
        <taxon>Bacillati</taxon>
        <taxon>Actinomycetota</taxon>
        <taxon>Actinomycetes</taxon>
        <taxon>Micrococcales</taxon>
        <taxon>Microbacteriaceae</taxon>
        <taxon>Microcella</taxon>
    </lineage>
</organism>
<dbReference type="AlphaFoldDB" id="A0A839E9H3"/>
<dbReference type="PANTHER" id="PTHR11070:SF59">
    <property type="entry name" value="DNA 3'-5' HELICASE"/>
    <property type="match status" value="1"/>
</dbReference>
<dbReference type="EMBL" id="JACGWX010000003">
    <property type="protein sequence ID" value="MBA8847823.1"/>
    <property type="molecule type" value="Genomic_DNA"/>
</dbReference>
<evidence type="ECO:0000256" key="8">
    <source>
        <dbReference type="ARBA" id="ARBA00022840"/>
    </source>
</evidence>
<keyword evidence="20" id="KW-1185">Reference proteome</keyword>
<dbReference type="Gene3D" id="3.90.320.10">
    <property type="match status" value="1"/>
</dbReference>
<dbReference type="PROSITE" id="PS51198">
    <property type="entry name" value="UVRD_HELICASE_ATP_BIND"/>
    <property type="match status" value="1"/>
</dbReference>
<evidence type="ECO:0000259" key="18">
    <source>
        <dbReference type="PROSITE" id="PS51217"/>
    </source>
</evidence>
<dbReference type="GO" id="GO:0003677">
    <property type="term" value="F:DNA binding"/>
    <property type="evidence" value="ECO:0007669"/>
    <property type="project" value="UniProtKB-KW"/>
</dbReference>
<dbReference type="SUPFAM" id="SSF52540">
    <property type="entry name" value="P-loop containing nucleoside triphosphate hydrolases"/>
    <property type="match status" value="1"/>
</dbReference>
<dbReference type="InterPro" id="IPR011604">
    <property type="entry name" value="PDDEXK-like_dom_sf"/>
</dbReference>
<comment type="catalytic activity">
    <reaction evidence="14">
        <text>ATP + H2O = ADP + phosphate + H(+)</text>
        <dbReference type="Rhea" id="RHEA:13065"/>
        <dbReference type="ChEBI" id="CHEBI:15377"/>
        <dbReference type="ChEBI" id="CHEBI:15378"/>
        <dbReference type="ChEBI" id="CHEBI:30616"/>
        <dbReference type="ChEBI" id="CHEBI:43474"/>
        <dbReference type="ChEBI" id="CHEBI:456216"/>
        <dbReference type="EC" id="5.6.2.4"/>
    </reaction>
</comment>
<keyword evidence="10" id="KW-0234">DNA repair</keyword>
<evidence type="ECO:0000256" key="9">
    <source>
        <dbReference type="ARBA" id="ARBA00023125"/>
    </source>
</evidence>
<evidence type="ECO:0000256" key="4">
    <source>
        <dbReference type="ARBA" id="ARBA00022763"/>
    </source>
</evidence>
<dbReference type="Gene3D" id="1.10.10.160">
    <property type="match status" value="1"/>
</dbReference>
<dbReference type="GO" id="GO:0005829">
    <property type="term" value="C:cytosol"/>
    <property type="evidence" value="ECO:0007669"/>
    <property type="project" value="TreeGrafter"/>
</dbReference>
<keyword evidence="2" id="KW-0540">Nuclease</keyword>
<evidence type="ECO:0000256" key="15">
    <source>
        <dbReference type="PROSITE-ProRule" id="PRU00560"/>
    </source>
</evidence>
<evidence type="ECO:0000256" key="16">
    <source>
        <dbReference type="SAM" id="MobiDB-lite"/>
    </source>
</evidence>
<evidence type="ECO:0000259" key="17">
    <source>
        <dbReference type="PROSITE" id="PS51198"/>
    </source>
</evidence>
<feature type="domain" description="UvrD-like helicase ATP-binding" evidence="17">
    <location>
        <begin position="3"/>
        <end position="311"/>
    </location>
</feature>
<feature type="region of interest" description="Disordered" evidence="16">
    <location>
        <begin position="329"/>
        <end position="361"/>
    </location>
</feature>
<protein>
    <recommendedName>
        <fullName evidence="13">DNA 3'-5' helicase</fullName>
        <ecNumber evidence="13">5.6.2.4</ecNumber>
    </recommendedName>
</protein>
<dbReference type="GO" id="GO:0043138">
    <property type="term" value="F:3'-5' DNA helicase activity"/>
    <property type="evidence" value="ECO:0007669"/>
    <property type="project" value="UniProtKB-EC"/>
</dbReference>
<comment type="similarity">
    <text evidence="1">Belongs to the helicase family. UvrD subfamily.</text>
</comment>
<dbReference type="InterPro" id="IPR027417">
    <property type="entry name" value="P-loop_NTPase"/>
</dbReference>
<sequence length="1063" mass="112342">MPPLDPSQLAAVEARRGRGAVVLGAPGTGKTTVAIEIVARAVLEDGLAPDEVLVLTPSRRSATALRDRIALRLAEPDETRAPVLPGPLARSIASFAHSLVTAEARLAGAADPRLLSGADQDADIAELLDGHLADGAGPLWPDHLGPDVRALGAFRTELRDVIARLSEHHWSTHDLRAAAARRSRPEWAAIADFVDEYRAVLGGARADQVDPAELVRAAIGLISDPLPAAPPAPRLVVLDDAHDATPSGFDLLAALAARGTTVIVIGDPDVATNTFRGSEPDAVARFASVVERAAPGASLPTLVLSTAHRHGPALRALAASLAGRVGTAAAGRQRRALPGRERDNSDADGESSPALDPPLMALTAPSGARERALVADLLRERHVLDGVPWSRMAVVVRSGAQVPLIARALAVADVPVRTTAAGRPLREHPAARALIRFVDVGVARNPLDAASATELLLGPLGGLDRIGLRRLRRALRAEELAGDGDRPADQLLVEALAAPDRLETIDHRVARRAARVARTLAGIRRRHEEGATVDELLWAAWSDARVADDWARQSAGAGVVAAEADRALDAIVAVFTAATTIVDTVPEATVEAFLARVLDSDVADDLLAPVRTAESVLVTTPASATGLEVDAVIVAGLTEGVWPNLRIRGSLLHAPAISRLASGLPVDDIDERRLVLDDELRMAVLAFSRARHQLIATATAGDDEQPSALWQVVADAAAVGDAAASDASGGVDGGAAARERRRGRPRSLRRLVGHLRRILADPAAGESARADAAVALRRLTDAQVPGADPAEWWGLIEPSTTTPLFAEADSVALSPSKLESIESSPLDWFLDRVAPEESSPAMGIGTIVHGAMETATDPTVDAVWAAIEARWSELVFESPWLADQQRRLARRYAQGVAVYLQDAASAGRALVAAERRFEVDVDRVRLRGTVDRIERGADGAVRIIDLKTGKPVTDARAAENAQLGAYQLAYADGAFDEILDGLGPHYAEGARLLFVREGVRGKPYREASQPVLDESGLEAFRERLRQAVAAIAVAELTGARSVGRYDYGALRHRIHRVPSVTGE</sequence>
<dbReference type="EC" id="5.6.2.4" evidence="13"/>
<evidence type="ECO:0000256" key="12">
    <source>
        <dbReference type="ARBA" id="ARBA00034617"/>
    </source>
</evidence>
<dbReference type="Pfam" id="PF00580">
    <property type="entry name" value="UvrD-helicase"/>
    <property type="match status" value="1"/>
</dbReference>
<dbReference type="Proteomes" id="UP000585905">
    <property type="component" value="Unassembled WGS sequence"/>
</dbReference>
<keyword evidence="11" id="KW-0413">Isomerase</keyword>
<comment type="caution">
    <text evidence="19">The sequence shown here is derived from an EMBL/GenBank/DDBJ whole genome shotgun (WGS) entry which is preliminary data.</text>
</comment>
<dbReference type="Pfam" id="PF12705">
    <property type="entry name" value="PDDEXK_1"/>
    <property type="match status" value="1"/>
</dbReference>
<evidence type="ECO:0000313" key="20">
    <source>
        <dbReference type="Proteomes" id="UP000585905"/>
    </source>
</evidence>
<dbReference type="InterPro" id="IPR013986">
    <property type="entry name" value="DExx_box_DNA_helicase_dom_sf"/>
</dbReference>
<keyword evidence="8 15" id="KW-0067">ATP-binding</keyword>